<dbReference type="PANTHER" id="PTHR24073">
    <property type="entry name" value="DRAB5-RELATED"/>
    <property type="match status" value="1"/>
</dbReference>
<comment type="function">
    <text evidence="5">Required for KRAS signaling regulation and modulation of cell proliferation. Regulator of KRAS prenylation, and probably prenylation of other small GTPases. Required for lymphocyte development and function. Not required for myeloid cell development.</text>
</comment>
<dbReference type="FunFam" id="3.40.50.300:FF:000525">
    <property type="entry name" value="rab-like protein 3 isoform X1"/>
    <property type="match status" value="1"/>
</dbReference>
<proteinExistence type="inferred from homology"/>
<dbReference type="InterPro" id="IPR027417">
    <property type="entry name" value="P-loop_NTPase"/>
</dbReference>
<dbReference type="SUPFAM" id="SSF52540">
    <property type="entry name" value="P-loop containing nucleoside triphosphate hydrolases"/>
    <property type="match status" value="1"/>
</dbReference>
<dbReference type="SMART" id="SM00173">
    <property type="entry name" value="RAS"/>
    <property type="match status" value="1"/>
</dbReference>
<dbReference type="GO" id="GO:0003924">
    <property type="term" value="F:GTPase activity"/>
    <property type="evidence" value="ECO:0007669"/>
    <property type="project" value="InterPro"/>
</dbReference>
<name>A0A6M2DCA0_XENCH</name>
<dbReference type="InterPro" id="IPR025662">
    <property type="entry name" value="Sigma_54_int_dom_ATP-bd_1"/>
</dbReference>
<keyword evidence="2" id="KW-0547">Nucleotide-binding</keyword>
<organism evidence="6">
    <name type="scientific">Xenopsylla cheopis</name>
    <name type="common">Oriental rat flea</name>
    <name type="synonym">Pulex cheopis</name>
    <dbReference type="NCBI Taxonomy" id="163159"/>
    <lineage>
        <taxon>Eukaryota</taxon>
        <taxon>Metazoa</taxon>
        <taxon>Ecdysozoa</taxon>
        <taxon>Arthropoda</taxon>
        <taxon>Hexapoda</taxon>
        <taxon>Insecta</taxon>
        <taxon>Pterygota</taxon>
        <taxon>Neoptera</taxon>
        <taxon>Endopterygota</taxon>
        <taxon>Siphonaptera</taxon>
        <taxon>Pulicidae</taxon>
        <taxon>Xenopsyllinae</taxon>
        <taxon>Xenopsylla</taxon>
    </lineage>
</organism>
<dbReference type="InterPro" id="IPR001806">
    <property type="entry name" value="Small_GTPase"/>
</dbReference>
<keyword evidence="3" id="KW-0342">GTP-binding</keyword>
<evidence type="ECO:0000256" key="2">
    <source>
        <dbReference type="ARBA" id="ARBA00022741"/>
    </source>
</evidence>
<protein>
    <recommendedName>
        <fullName evidence="4">Rab-like protein 3</fullName>
    </recommendedName>
</protein>
<evidence type="ECO:0000256" key="5">
    <source>
        <dbReference type="ARBA" id="ARBA00045267"/>
    </source>
</evidence>
<dbReference type="Gene3D" id="3.40.50.300">
    <property type="entry name" value="P-loop containing nucleotide triphosphate hydrolases"/>
    <property type="match status" value="1"/>
</dbReference>
<comment type="similarity">
    <text evidence="1">Belongs to the small GTPase superfamily. Rab family.</text>
</comment>
<sequence>MAAINKVKVIVAGDSGVGKSSLTHLITQGEPLLSPGWTIGCSLEVKLHEYKEGTQDQSTFFIELWDIGGSISHKNTRDVFYQPTHGIILVHDLTNRKSEQNLQKWLAEILNKEANFGKSTSEEYDAEQFIGSNQIPTFVIGTKLDLAEEKHRSKLRSISSIAEQCGADEIHVNCHQSKSLAAGSTSAVKLSRFFDKVIERRYYGRDNINKKKMFAVTPIVDRSSGAYSPLTMEQGYHNPLTPKFYHMD</sequence>
<dbReference type="PROSITE" id="PS51419">
    <property type="entry name" value="RAB"/>
    <property type="match status" value="1"/>
</dbReference>
<evidence type="ECO:0000256" key="1">
    <source>
        <dbReference type="ARBA" id="ARBA00006270"/>
    </source>
</evidence>
<dbReference type="PRINTS" id="PR00449">
    <property type="entry name" value="RASTRNSFRMNG"/>
</dbReference>
<dbReference type="GO" id="GO:0005525">
    <property type="term" value="F:GTP binding"/>
    <property type="evidence" value="ECO:0007669"/>
    <property type="project" value="UniProtKB-KW"/>
</dbReference>
<evidence type="ECO:0000313" key="6">
    <source>
        <dbReference type="EMBL" id="NOV43782.1"/>
    </source>
</evidence>
<dbReference type="PROSITE" id="PS00675">
    <property type="entry name" value="SIGMA54_INTERACT_1"/>
    <property type="match status" value="1"/>
</dbReference>
<accession>A0A6M2DCA0</accession>
<reference evidence="6" key="1">
    <citation type="submission" date="2020-03" db="EMBL/GenBank/DDBJ databases">
        <title>Transcriptomic Profiling of the Digestive Tract of the Rat Flea, Xenopsylla cheopis, Following Blood Feeding and Infection with Yersinia pestis.</title>
        <authorList>
            <person name="Bland D.M."/>
            <person name="Martens C.A."/>
            <person name="Virtaneva K."/>
            <person name="Kanakabandi K."/>
            <person name="Long D."/>
            <person name="Rosenke R."/>
            <person name="Saturday G.A."/>
            <person name="Hoyt F.H."/>
            <person name="Bruno D.P."/>
            <person name="Ribeiro J.M.C."/>
            <person name="Hinnebusch J."/>
        </authorList>
    </citation>
    <scope>NUCLEOTIDE SEQUENCE</scope>
</reference>
<dbReference type="SMART" id="SM00175">
    <property type="entry name" value="RAB"/>
    <property type="match status" value="1"/>
</dbReference>
<evidence type="ECO:0000256" key="3">
    <source>
        <dbReference type="ARBA" id="ARBA00023134"/>
    </source>
</evidence>
<evidence type="ECO:0000256" key="4">
    <source>
        <dbReference type="ARBA" id="ARBA00041166"/>
    </source>
</evidence>
<dbReference type="EMBL" id="GIIL01000056">
    <property type="protein sequence ID" value="NOV43782.1"/>
    <property type="molecule type" value="Transcribed_RNA"/>
</dbReference>
<dbReference type="AlphaFoldDB" id="A0A6M2DCA0"/>
<dbReference type="Pfam" id="PF00071">
    <property type="entry name" value="Ras"/>
    <property type="match status" value="1"/>
</dbReference>